<evidence type="ECO:0000313" key="3">
    <source>
        <dbReference type="EMBL" id="PWN08178.1"/>
    </source>
</evidence>
<comment type="caution">
    <text evidence="3">The sequence shown here is derived from an EMBL/GenBank/DDBJ whole genome shotgun (WGS) entry which is preliminary data.</text>
</comment>
<dbReference type="SUPFAM" id="SSF55931">
    <property type="entry name" value="Glutamine synthetase/guanido kinase"/>
    <property type="match status" value="1"/>
</dbReference>
<organism evidence="3 4">
    <name type="scientific">Rhodohalobacter mucosus</name>
    <dbReference type="NCBI Taxonomy" id="2079485"/>
    <lineage>
        <taxon>Bacteria</taxon>
        <taxon>Pseudomonadati</taxon>
        <taxon>Balneolota</taxon>
        <taxon>Balneolia</taxon>
        <taxon>Balneolales</taxon>
        <taxon>Balneolaceae</taxon>
        <taxon>Rhodohalobacter</taxon>
    </lineage>
</organism>
<feature type="domain" description="CBS" evidence="2">
    <location>
        <begin position="509"/>
        <end position="565"/>
    </location>
</feature>
<dbReference type="PANTHER" id="PTHR36510:SF3">
    <property type="entry name" value="CONSERVED PROTEIN"/>
    <property type="match status" value="1"/>
</dbReference>
<dbReference type="PANTHER" id="PTHR36510">
    <property type="entry name" value="GLUTAMATE--CYSTEINE LIGASE 2-RELATED"/>
    <property type="match status" value="1"/>
</dbReference>
<proteinExistence type="predicted"/>
<dbReference type="Pfam" id="PF04107">
    <property type="entry name" value="GCS2"/>
    <property type="match status" value="1"/>
</dbReference>
<feature type="domain" description="CBS" evidence="2">
    <location>
        <begin position="576"/>
        <end position="633"/>
    </location>
</feature>
<evidence type="ECO:0000313" key="4">
    <source>
        <dbReference type="Proteomes" id="UP000245533"/>
    </source>
</evidence>
<name>A0A316TW56_9BACT</name>
<reference evidence="3 4" key="1">
    <citation type="submission" date="2018-05" db="EMBL/GenBank/DDBJ databases">
        <title>Rhodohalobacter halophilus gen. nov., sp. nov., a moderately halophilic member of the family Balneolaceae.</title>
        <authorList>
            <person name="Liu Z.-W."/>
        </authorList>
    </citation>
    <scope>NUCLEOTIDE SEQUENCE [LARGE SCALE GENOMIC DNA]</scope>
    <source>
        <strain evidence="3 4">8A47</strain>
    </source>
</reference>
<dbReference type="OrthoDB" id="1119899at2"/>
<dbReference type="CDD" id="cd02205">
    <property type="entry name" value="CBS_pair_SF"/>
    <property type="match status" value="1"/>
</dbReference>
<protein>
    <recommendedName>
        <fullName evidence="2">CBS domain-containing protein</fullName>
    </recommendedName>
</protein>
<dbReference type="InterPro" id="IPR000644">
    <property type="entry name" value="CBS_dom"/>
</dbReference>
<dbReference type="PROSITE" id="PS51371">
    <property type="entry name" value="CBS"/>
    <property type="match status" value="2"/>
</dbReference>
<accession>A0A316TW56</accession>
<dbReference type="Pfam" id="PF00571">
    <property type="entry name" value="CBS"/>
    <property type="match status" value="2"/>
</dbReference>
<dbReference type="RefSeq" id="WP_109643828.1">
    <property type="nucleotide sequence ID" value="NZ_QGGB01000001.1"/>
</dbReference>
<dbReference type="InterPro" id="IPR014746">
    <property type="entry name" value="Gln_synth/guanido_kin_cat_dom"/>
</dbReference>
<dbReference type="InterPro" id="IPR006336">
    <property type="entry name" value="GCS2"/>
</dbReference>
<keyword evidence="1" id="KW-0129">CBS domain</keyword>
<keyword evidence="4" id="KW-1185">Reference proteome</keyword>
<dbReference type="SMART" id="SM00116">
    <property type="entry name" value="CBS"/>
    <property type="match status" value="2"/>
</dbReference>
<dbReference type="Gene3D" id="3.30.590.20">
    <property type="match status" value="1"/>
</dbReference>
<dbReference type="EMBL" id="QGGB01000001">
    <property type="protein sequence ID" value="PWN08178.1"/>
    <property type="molecule type" value="Genomic_DNA"/>
</dbReference>
<sequence length="636" mass="72817">MGYKKIKRVEGADEQKEALDYILKDISTLEALIGDSRIERANRLGIEQELCLVDRELYPSPVVLDALKHLDEDFFTTELARHNLEINLKPLEIKSGILDSLEQKLYKYIGEAGDAASKLNCDVMLIGILPTIRRHYISKKHMTPQDRFRYMIRAMNELRRNEYVIQIDGVERLVAEDKSNLFQYCNTSFQMHYQLDAENIPAQYNYAQLIAAPVLAAGGNSPYLLDKLLWHETRIALFQKAVDTRETNYHASDNYLRVPFGSKWLKESPLELYRDDLTRYDIFMRPAEFADSPKQYEEGEIPDLRSLEVFNSSVFRWNRLCYGVMNGKPHLRVENRLMPSGPTVHDEVANAAFWLGLMHGLPEKYTNLPVKMDFHEVKVNTIKAAQYGLDAGFNWINGENRSASELIRNELLPIAGNGLKKAGLAEEEIEKYLGVIHSRIDNGQTGSVWMINAHKKISTGNTPPVSNAILTSEILKRQKEGSPVHEWMTPDSYDFEIQDWGSLEVKKFMTDKVFTLSYDEQIDQAAYKMKQHDHCVVPVVDENWSLCGLLTSSDLMNYYREAKDGLTEEKTKLAELVREPQFTLNPDDSARKAANILDREKLKSLPVVSDNRLIGIVSGHDLFNVTKYAKHSEIES</sequence>
<evidence type="ECO:0000256" key="1">
    <source>
        <dbReference type="PROSITE-ProRule" id="PRU00703"/>
    </source>
</evidence>
<gene>
    <name evidence="3" type="ORF">DDZ15_00660</name>
</gene>
<dbReference type="GO" id="GO:0016879">
    <property type="term" value="F:ligase activity, forming carbon-nitrogen bonds"/>
    <property type="evidence" value="ECO:0007669"/>
    <property type="project" value="TreeGrafter"/>
</dbReference>
<evidence type="ECO:0000259" key="2">
    <source>
        <dbReference type="PROSITE" id="PS51371"/>
    </source>
</evidence>
<dbReference type="InterPro" id="IPR046342">
    <property type="entry name" value="CBS_dom_sf"/>
</dbReference>
<dbReference type="InterPro" id="IPR050141">
    <property type="entry name" value="GCL_type2/YbdK_subfam"/>
</dbReference>
<dbReference type="SUPFAM" id="SSF54631">
    <property type="entry name" value="CBS-domain pair"/>
    <property type="match status" value="1"/>
</dbReference>
<dbReference type="Proteomes" id="UP000245533">
    <property type="component" value="Unassembled WGS sequence"/>
</dbReference>
<dbReference type="AlphaFoldDB" id="A0A316TW56"/>
<dbReference type="Gene3D" id="3.10.580.10">
    <property type="entry name" value="CBS-domain"/>
    <property type="match status" value="1"/>
</dbReference>